<dbReference type="Pfam" id="PF03235">
    <property type="entry name" value="GmrSD_N"/>
    <property type="match status" value="1"/>
</dbReference>
<evidence type="ECO:0000313" key="4">
    <source>
        <dbReference type="Proteomes" id="UP001595965"/>
    </source>
</evidence>
<dbReference type="PANTHER" id="PTHR35149">
    <property type="entry name" value="SLL5132 PROTEIN"/>
    <property type="match status" value="1"/>
</dbReference>
<evidence type="ECO:0000259" key="1">
    <source>
        <dbReference type="Pfam" id="PF03235"/>
    </source>
</evidence>
<dbReference type="Pfam" id="PF07510">
    <property type="entry name" value="GmrSD_C"/>
    <property type="match status" value="1"/>
</dbReference>
<feature type="domain" description="GmrSD restriction endonucleases N-terminal" evidence="1">
    <location>
        <begin position="17"/>
        <end position="248"/>
    </location>
</feature>
<evidence type="ECO:0000313" key="3">
    <source>
        <dbReference type="EMBL" id="MFC4429761.1"/>
    </source>
</evidence>
<dbReference type="InterPro" id="IPR011089">
    <property type="entry name" value="GmrSD_C"/>
</dbReference>
<dbReference type="RefSeq" id="WP_344227816.1">
    <property type="nucleotide sequence ID" value="NZ_BAAALH010000002.1"/>
</dbReference>
<accession>A0ABV8XXY1</accession>
<evidence type="ECO:0000259" key="2">
    <source>
        <dbReference type="Pfam" id="PF07510"/>
    </source>
</evidence>
<dbReference type="Proteomes" id="UP001595965">
    <property type="component" value="Unassembled WGS sequence"/>
</dbReference>
<dbReference type="PANTHER" id="PTHR35149:SF1">
    <property type="entry name" value="DUF5655 DOMAIN-CONTAINING PROTEIN"/>
    <property type="match status" value="1"/>
</dbReference>
<organism evidence="3 4">
    <name type="scientific">Citricoccus alkalitolerans</name>
    <dbReference type="NCBI Taxonomy" id="246603"/>
    <lineage>
        <taxon>Bacteria</taxon>
        <taxon>Bacillati</taxon>
        <taxon>Actinomycetota</taxon>
        <taxon>Actinomycetes</taxon>
        <taxon>Micrococcales</taxon>
        <taxon>Micrococcaceae</taxon>
        <taxon>Citricoccus</taxon>
    </lineage>
</organism>
<reference evidence="4" key="1">
    <citation type="journal article" date="2019" name="Int. J. Syst. Evol. Microbiol.">
        <title>The Global Catalogue of Microorganisms (GCM) 10K type strain sequencing project: providing services to taxonomists for standard genome sequencing and annotation.</title>
        <authorList>
            <consortium name="The Broad Institute Genomics Platform"/>
            <consortium name="The Broad Institute Genome Sequencing Center for Infectious Disease"/>
            <person name="Wu L."/>
            <person name="Ma J."/>
        </authorList>
    </citation>
    <scope>NUCLEOTIDE SEQUENCE [LARGE SCALE GENOMIC DNA]</scope>
    <source>
        <strain evidence="4">CGMCC 1.12125</strain>
    </source>
</reference>
<keyword evidence="4" id="KW-1185">Reference proteome</keyword>
<name>A0ABV8XXY1_9MICC</name>
<proteinExistence type="predicted"/>
<feature type="domain" description="GmrSD restriction endonucleases C-terminal" evidence="2">
    <location>
        <begin position="449"/>
        <end position="609"/>
    </location>
</feature>
<sequence length="627" mass="71136">MKADALNPRELFGTTVHYEIPAFQRPYVWTREEQWQPLWQDVRRIAEKVIRAENDEAALDGLGGHFLGAVVFKLKSAAAGDVTRQSVIDGQQRSTTLQIMLDAVHEAIFERGHEEEAEAIEELILNQAKRFAGKPERFKLWPSRADRVAFESAMDGKEPPPGEHLIVEAHGFFRTEVGKWLDGVLDEGEDVVGDQKARVSALADVVQSRLYVVAINLAGHDDDQVIFETLNDRGTPLLKADLIKNWIFQIGEQVHADVESWPEQYWADFDEAWWRDEITQGRHTRSRIDIFLQYWLTMRRREEVLTDEVFRVFVAYAKPLMADAASAERLLGELRQDADTFRNFAQLSKDTVEGRFYGRVVEALEQASTTPLLLWMLSKNHKVPGDQIAIALGALESWVVRRTLLRSTMKDVNKMMVAVLATLEGTPVENVGVAVRDYLVGQSSDARLWPTDAEMLEGLPTTRLYGNVRQSRLRVVLEAIELQMRTQRHEAVTVPPKLSVEHVMPQAWRSHWDPEPRLPVEEAAERDKLVNTLGNLTLVTSELNGTLSHRPWTDAETAGLKTTGGNRGLGKRSLLNKYSVLLLSRDIIDDHPAGWTEADIRTRSVRLTELLCRVWPHPGREVKTIHG</sequence>
<comment type="caution">
    <text evidence="3">The sequence shown here is derived from an EMBL/GenBank/DDBJ whole genome shotgun (WGS) entry which is preliminary data.</text>
</comment>
<protein>
    <submittedName>
        <fullName evidence="3">DUF262 domain-containing protein</fullName>
    </submittedName>
</protein>
<dbReference type="EMBL" id="JBHSEN010000001">
    <property type="protein sequence ID" value="MFC4429761.1"/>
    <property type="molecule type" value="Genomic_DNA"/>
</dbReference>
<dbReference type="InterPro" id="IPR004919">
    <property type="entry name" value="GmrSD_N"/>
</dbReference>
<gene>
    <name evidence="3" type="ORF">ACFO0K_08715</name>
</gene>